<dbReference type="EMBL" id="BQNB010011341">
    <property type="protein sequence ID" value="GJS89311.1"/>
    <property type="molecule type" value="Genomic_DNA"/>
</dbReference>
<evidence type="ECO:0000256" key="4">
    <source>
        <dbReference type="ARBA" id="ARBA00022679"/>
    </source>
</evidence>
<dbReference type="Proteomes" id="UP001151760">
    <property type="component" value="Unassembled WGS sequence"/>
</dbReference>
<comment type="caution">
    <text evidence="8">The sequence shown here is derived from an EMBL/GenBank/DDBJ whole genome shotgun (WGS) entry which is preliminary data.</text>
</comment>
<dbReference type="InterPro" id="IPR004839">
    <property type="entry name" value="Aminotransferase_I/II_large"/>
</dbReference>
<evidence type="ECO:0000256" key="1">
    <source>
        <dbReference type="ARBA" id="ARBA00001933"/>
    </source>
</evidence>
<reference evidence="8" key="2">
    <citation type="submission" date="2022-01" db="EMBL/GenBank/DDBJ databases">
        <authorList>
            <person name="Yamashiro T."/>
            <person name="Shiraishi A."/>
            <person name="Satake H."/>
            <person name="Nakayama K."/>
        </authorList>
    </citation>
    <scope>NUCLEOTIDE SEQUENCE</scope>
</reference>
<keyword evidence="5" id="KW-0663">Pyridoxal phosphate</keyword>
<dbReference type="InterPro" id="IPR015421">
    <property type="entry name" value="PyrdxlP-dep_Trfase_major"/>
</dbReference>
<dbReference type="PANTHER" id="PTHR11879:SF46">
    <property type="entry name" value="ASPARTATE AMINOTRANSFERASE, CYTOPLASMIC"/>
    <property type="match status" value="1"/>
</dbReference>
<comment type="cofactor">
    <cofactor evidence="1">
        <name>pyridoxal 5'-phosphate</name>
        <dbReference type="ChEBI" id="CHEBI:597326"/>
    </cofactor>
</comment>
<proteinExistence type="predicted"/>
<keyword evidence="9" id="KW-1185">Reference proteome</keyword>
<dbReference type="InterPro" id="IPR015424">
    <property type="entry name" value="PyrdxlP-dep_Trfase"/>
</dbReference>
<dbReference type="GO" id="GO:0008483">
    <property type="term" value="F:transaminase activity"/>
    <property type="evidence" value="ECO:0007669"/>
    <property type="project" value="UniProtKB-KW"/>
</dbReference>
<dbReference type="InterPro" id="IPR000796">
    <property type="entry name" value="Asp_trans"/>
</dbReference>
<evidence type="ECO:0000256" key="5">
    <source>
        <dbReference type="ARBA" id="ARBA00022898"/>
    </source>
</evidence>
<dbReference type="Pfam" id="PF00155">
    <property type="entry name" value="Aminotran_1_2"/>
    <property type="match status" value="1"/>
</dbReference>
<comment type="subunit">
    <text evidence="2">Homodimer.</text>
</comment>
<accession>A0ABQ4ZJ45</accession>
<evidence type="ECO:0000313" key="8">
    <source>
        <dbReference type="EMBL" id="GJS89311.1"/>
    </source>
</evidence>
<evidence type="ECO:0000256" key="3">
    <source>
        <dbReference type="ARBA" id="ARBA00022576"/>
    </source>
</evidence>
<dbReference type="PRINTS" id="PR00799">
    <property type="entry name" value="TRANSAMINASE"/>
</dbReference>
<comment type="catalytic activity">
    <reaction evidence="6">
        <text>L-aspartate + 2-oxoglutarate = oxaloacetate + L-glutamate</text>
        <dbReference type="Rhea" id="RHEA:21824"/>
        <dbReference type="ChEBI" id="CHEBI:16452"/>
        <dbReference type="ChEBI" id="CHEBI:16810"/>
        <dbReference type="ChEBI" id="CHEBI:29985"/>
        <dbReference type="ChEBI" id="CHEBI:29991"/>
        <dbReference type="EC" id="2.6.1.1"/>
    </reaction>
</comment>
<evidence type="ECO:0000256" key="2">
    <source>
        <dbReference type="ARBA" id="ARBA00011738"/>
    </source>
</evidence>
<evidence type="ECO:0000259" key="7">
    <source>
        <dbReference type="Pfam" id="PF00155"/>
    </source>
</evidence>
<protein>
    <submittedName>
        <fullName evidence="8">Aspartate aminotransferase 5</fullName>
    </submittedName>
</protein>
<keyword evidence="4" id="KW-0808">Transferase</keyword>
<organism evidence="8 9">
    <name type="scientific">Tanacetum coccineum</name>
    <dbReference type="NCBI Taxonomy" id="301880"/>
    <lineage>
        <taxon>Eukaryota</taxon>
        <taxon>Viridiplantae</taxon>
        <taxon>Streptophyta</taxon>
        <taxon>Embryophyta</taxon>
        <taxon>Tracheophyta</taxon>
        <taxon>Spermatophyta</taxon>
        <taxon>Magnoliopsida</taxon>
        <taxon>eudicotyledons</taxon>
        <taxon>Gunneridae</taxon>
        <taxon>Pentapetalae</taxon>
        <taxon>asterids</taxon>
        <taxon>campanulids</taxon>
        <taxon>Asterales</taxon>
        <taxon>Asteraceae</taxon>
        <taxon>Asteroideae</taxon>
        <taxon>Anthemideae</taxon>
        <taxon>Anthemidinae</taxon>
        <taxon>Tanacetum</taxon>
    </lineage>
</organism>
<reference evidence="8" key="1">
    <citation type="journal article" date="2022" name="Int. J. Mol. Sci.">
        <title>Draft Genome of Tanacetum Coccineum: Genomic Comparison of Closely Related Tanacetum-Family Plants.</title>
        <authorList>
            <person name="Yamashiro T."/>
            <person name="Shiraishi A."/>
            <person name="Nakayama K."/>
            <person name="Satake H."/>
        </authorList>
    </citation>
    <scope>NUCLEOTIDE SEQUENCE</scope>
</reference>
<dbReference type="Gene3D" id="3.40.640.10">
    <property type="entry name" value="Type I PLP-dependent aspartate aminotransferase-like (Major domain)"/>
    <property type="match status" value="1"/>
</dbReference>
<name>A0ABQ4ZJ45_9ASTR</name>
<keyword evidence="3 8" id="KW-0032">Aminotransferase</keyword>
<gene>
    <name evidence="8" type="ORF">Tco_0771947</name>
</gene>
<feature type="domain" description="Aminotransferase class I/classII large" evidence="7">
    <location>
        <begin position="58"/>
        <end position="110"/>
    </location>
</feature>
<sequence>MVSYILLSGQPSDLLAYAVENNGILRYRDPVNGSFRYRMIVSPHLSALFDTAGAIIATEAPEGSFIPLHGCAHNPTGIDPTPEQWGKIDDVIQEKNHIPFFDVAYQVYHFSFK</sequence>
<evidence type="ECO:0000256" key="6">
    <source>
        <dbReference type="ARBA" id="ARBA00049185"/>
    </source>
</evidence>
<evidence type="ECO:0000313" key="9">
    <source>
        <dbReference type="Proteomes" id="UP001151760"/>
    </source>
</evidence>
<dbReference type="PANTHER" id="PTHR11879">
    <property type="entry name" value="ASPARTATE AMINOTRANSFERASE"/>
    <property type="match status" value="1"/>
</dbReference>
<dbReference type="SUPFAM" id="SSF53383">
    <property type="entry name" value="PLP-dependent transferases"/>
    <property type="match status" value="1"/>
</dbReference>